<protein>
    <submittedName>
        <fullName evidence="1">Uncharacterized protein</fullName>
    </submittedName>
</protein>
<keyword evidence="2" id="KW-1185">Reference proteome</keyword>
<evidence type="ECO:0000313" key="2">
    <source>
        <dbReference type="Proteomes" id="UP001164929"/>
    </source>
</evidence>
<reference evidence="1" key="1">
    <citation type="journal article" date="2023" name="Mol. Ecol. Resour.">
        <title>Chromosome-level genome assembly of a triploid poplar Populus alba 'Berolinensis'.</title>
        <authorList>
            <person name="Chen S."/>
            <person name="Yu Y."/>
            <person name="Wang X."/>
            <person name="Wang S."/>
            <person name="Zhang T."/>
            <person name="Zhou Y."/>
            <person name="He R."/>
            <person name="Meng N."/>
            <person name="Wang Y."/>
            <person name="Liu W."/>
            <person name="Liu Z."/>
            <person name="Liu J."/>
            <person name="Guo Q."/>
            <person name="Huang H."/>
            <person name="Sederoff R.R."/>
            <person name="Wang G."/>
            <person name="Qu G."/>
            <person name="Chen S."/>
        </authorList>
    </citation>
    <scope>NUCLEOTIDE SEQUENCE</scope>
    <source>
        <strain evidence="1">SC-2020</strain>
    </source>
</reference>
<evidence type="ECO:0000313" key="1">
    <source>
        <dbReference type="EMBL" id="KAJ6990108.1"/>
    </source>
</evidence>
<gene>
    <name evidence="1" type="ORF">NC653_018592</name>
</gene>
<dbReference type="Proteomes" id="UP001164929">
    <property type="component" value="Chromosome 7"/>
</dbReference>
<name>A0AAD6VVL9_9ROSI</name>
<comment type="caution">
    <text evidence="1">The sequence shown here is derived from an EMBL/GenBank/DDBJ whole genome shotgun (WGS) entry which is preliminary data.</text>
</comment>
<dbReference type="AlphaFoldDB" id="A0AAD6VVL9"/>
<proteinExistence type="predicted"/>
<dbReference type="EMBL" id="JAQIZT010000007">
    <property type="protein sequence ID" value="KAJ6990108.1"/>
    <property type="molecule type" value="Genomic_DNA"/>
</dbReference>
<organism evidence="1 2">
    <name type="scientific">Populus alba x Populus x berolinensis</name>
    <dbReference type="NCBI Taxonomy" id="444605"/>
    <lineage>
        <taxon>Eukaryota</taxon>
        <taxon>Viridiplantae</taxon>
        <taxon>Streptophyta</taxon>
        <taxon>Embryophyta</taxon>
        <taxon>Tracheophyta</taxon>
        <taxon>Spermatophyta</taxon>
        <taxon>Magnoliopsida</taxon>
        <taxon>eudicotyledons</taxon>
        <taxon>Gunneridae</taxon>
        <taxon>Pentapetalae</taxon>
        <taxon>rosids</taxon>
        <taxon>fabids</taxon>
        <taxon>Malpighiales</taxon>
        <taxon>Salicaceae</taxon>
        <taxon>Saliceae</taxon>
        <taxon>Populus</taxon>
    </lineage>
</organism>
<accession>A0AAD6VVL9</accession>
<sequence>MHIRMIASCFVRDTQLFVFFVFSSPLALKDSKIQAKYLPSSGHYDLGLYKEGGSHCCFLREMRILRALPPPPPPTTSRRGQLHLPQNLAWLLPLKRQPGFVFLF</sequence>